<organism evidence="2 3">
    <name type="scientific">Rothia mucilaginosa (strain DY-18)</name>
    <name type="common">Stomatococcus mucilaginosus</name>
    <dbReference type="NCBI Taxonomy" id="680646"/>
    <lineage>
        <taxon>Bacteria</taxon>
        <taxon>Bacillati</taxon>
        <taxon>Actinomycetota</taxon>
        <taxon>Actinomycetes</taxon>
        <taxon>Micrococcales</taxon>
        <taxon>Micrococcaceae</taxon>
        <taxon>Rothia</taxon>
    </lineage>
</organism>
<reference evidence="3" key="1">
    <citation type="submission" date="2009-07" db="EMBL/GenBank/DDBJ databases">
        <title>Complete genome sequence of Rothia mucilaginosa DJ.</title>
        <authorList>
            <person name="Yamane K."/>
            <person name="Nambu T."/>
            <person name="Mashimo C."/>
            <person name="Sugimori C."/>
            <person name="Yamanaka T."/>
            <person name="Leung K."/>
            <person name="Fukushima H."/>
        </authorList>
    </citation>
    <scope>NUCLEOTIDE SEQUENCE [LARGE SCALE GENOMIC DNA]</scope>
    <source>
        <strain evidence="3">DY-18</strain>
    </source>
</reference>
<feature type="transmembrane region" description="Helical" evidence="1">
    <location>
        <begin position="12"/>
        <end position="32"/>
    </location>
</feature>
<proteinExistence type="predicted"/>
<dbReference type="Proteomes" id="UP000001883">
    <property type="component" value="Chromosome"/>
</dbReference>
<keyword evidence="1" id="KW-1133">Transmembrane helix</keyword>
<name>D2NP87_ROTMD</name>
<dbReference type="KEGG" id="rmu:RMDY18_16230"/>
<dbReference type="AlphaFoldDB" id="D2NP87"/>
<accession>D2NP87</accession>
<evidence type="ECO:0000256" key="1">
    <source>
        <dbReference type="SAM" id="Phobius"/>
    </source>
</evidence>
<dbReference type="PROSITE" id="PS51257">
    <property type="entry name" value="PROKAR_LIPOPROTEIN"/>
    <property type="match status" value="1"/>
</dbReference>
<evidence type="ECO:0000313" key="3">
    <source>
        <dbReference type="Proteomes" id="UP000001883"/>
    </source>
</evidence>
<sequence length="224" mass="23670">MRGADRYSQHPALFVLNLALSLSSNFLALVGGCGDNLGAQFLTVRSGVGDFVTLLSTHNCCAEGGLLREDLQVATCRQSVLNFAGAEQELQGAASNLSFDDHAVFYHAVVSGSIADVRGFQQVLELLDACLVLSLLVTCSVVAAVLAEVTLIACLRDAVNNFLAVRAGEVLQLLGEAVEGVLSEPCTGVFSHACPLLMRRRCRCETNKPATACRVQCAAVPVTE</sequence>
<keyword evidence="1" id="KW-0812">Transmembrane</keyword>
<gene>
    <name evidence="2" type="ordered locus">RMDY18_16230</name>
</gene>
<protein>
    <submittedName>
        <fullName evidence="2">Serine/threonine protein phosphatase</fullName>
    </submittedName>
</protein>
<dbReference type="HOGENOM" id="CLU_1234257_0_0_11"/>
<keyword evidence="3" id="KW-1185">Reference proteome</keyword>
<evidence type="ECO:0000313" key="2">
    <source>
        <dbReference type="EMBL" id="BAI65455.1"/>
    </source>
</evidence>
<dbReference type="EMBL" id="AP011540">
    <property type="protein sequence ID" value="BAI65455.1"/>
    <property type="molecule type" value="Genomic_DNA"/>
</dbReference>
<keyword evidence="1" id="KW-0472">Membrane</keyword>
<reference evidence="2 3" key="3">
    <citation type="journal article" date="2010" name="Sequencing">
        <title>Complete Genome Sequence of Rothia mucilaginosa DY-18: A Clinical Isolate with Dense Meshwork-Like Structures from a Persistent Apical Periodontitis Lesion.</title>
        <authorList>
            <person name="Yamane K."/>
            <person name="Nambu T."/>
            <person name="Yamanaka T."/>
            <person name="Mashimo C."/>
            <person name="Sugimori C."/>
            <person name="Leung K.-P."/>
            <person name="Fukushima H."/>
        </authorList>
    </citation>
    <scope>NUCLEOTIDE SEQUENCE [LARGE SCALE GENOMIC DNA]</scope>
    <source>
        <strain evidence="2 3">DY-18</strain>
    </source>
</reference>
<reference evidence="2 3" key="2">
    <citation type="journal article" date="2010" name="J Osaka Dent Univ">
        <title>Isolation and identification of Rothia mucilaginosa from persistent apical periodontitis lesions.</title>
        <authorList>
            <person name="Yamane K."/>
            <person name="Yoshida M."/>
            <person name="Fujihira T."/>
            <person name="Baba T."/>
            <person name="Tsuji N."/>
            <person name="Hayashi H."/>
            <person name="Sugimori C."/>
            <person name="Yamanaka T."/>
            <person name="Mashimo C."/>
            <person name="Nambu T."/>
            <person name="Kawai H."/>
            <person name="Fukushima H."/>
        </authorList>
    </citation>
    <scope>NUCLEOTIDE SEQUENCE [LARGE SCALE GENOMIC DNA]</scope>
    <source>
        <strain evidence="2 3">DY-18</strain>
    </source>
</reference>